<evidence type="ECO:0000313" key="3">
    <source>
        <dbReference type="Proteomes" id="UP001156870"/>
    </source>
</evidence>
<sequence length="710" mass="72590">MNKWRLDWFRSLKAMLAVVVMSGVVACSDGGSSSSGGGGGGVITPETLEISGVSAKGLIVGGVVNVHPIVSGAVDVSTTFGSAETGASGDYSVTISDFNNEPVVVRITPATDGSTVMKCDISGGCGDGIPFGGDFPLTETTFSLDAVISAANETAVTTNVSVLTNVAAGVALQSASEGTDLATAISNANSSVANRFGITGNLTEIPIVDLTDPAAVAAADADNVEFNLFNSAIVRAILTDGAATSIEAAVSSFTTQYVTNNGLADRETDGASGITLADIFNGASAVIDEIQTVAANAEIPIDLGSLESQLDTQAQFLAQFGSLEPTSGTPTDGNATELQSVKSMVNDLRNIVNSSDLTGEDIFEDQLELADSVLSGDTTLVLEAVGEGLEAVNSAFEAVSLDAQLTSYTDGEITVAISSSNEGNTYTIDQMVAVFDESDMQTMVDLDLVVADMNSSSSDTDLSVDLSITTLSAVITDRITMTVTSGGTLIATDSGMDQNEVLEGVAIDIDTTITQLAGNDPGSFSGGLELTVTNAALIDQADSGIDVLDIAEDLSDALSAGMVALALTGEFNSTSGESVNASISISAGTEDITFSFVFMTNVEGVSDSVSVTVTGSESGVSDGELDVDITYDEVTLNFETSETVTDTALTTTVTVENQRGIVLTVIEVENSDGSESVTGTIVLGETTYAEIEERDGIAVISYNDGSFESL</sequence>
<reference evidence="2 3" key="1">
    <citation type="journal article" date="2014" name="Int. J. Syst. Evol. Microbiol.">
        <title>Complete genome sequence of Corynebacterium casei LMG S-19264T (=DSM 44701T), isolated from a smear-ripened cheese.</title>
        <authorList>
            <consortium name="US DOE Joint Genome Institute (JGI-PGF)"/>
            <person name="Walter F."/>
            <person name="Albersmeier A."/>
            <person name="Kalinowski J."/>
            <person name="Ruckert C."/>
        </authorList>
    </citation>
    <scope>NUCLEOTIDE SEQUENCE [LARGE SCALE GENOMIC DNA]</scope>
    <source>
        <strain evidence="2 3">NBRC 110095</strain>
    </source>
</reference>
<name>A0AA37TC34_9GAMM</name>
<comment type="caution">
    <text evidence="2">The sequence shown here is derived from an EMBL/GenBank/DDBJ whole genome shotgun (WGS) entry which is preliminary data.</text>
</comment>
<feature type="signal peptide" evidence="1">
    <location>
        <begin position="1"/>
        <end position="26"/>
    </location>
</feature>
<keyword evidence="1" id="KW-0732">Signal</keyword>
<gene>
    <name evidence="2" type="ORF">GCM10007877_21120</name>
</gene>
<dbReference type="RefSeq" id="WP_232594725.1">
    <property type="nucleotide sequence ID" value="NZ_BSPD01000045.1"/>
</dbReference>
<evidence type="ECO:0000313" key="2">
    <source>
        <dbReference type="EMBL" id="GLS26397.1"/>
    </source>
</evidence>
<proteinExistence type="predicted"/>
<dbReference type="EMBL" id="BSPD01000045">
    <property type="protein sequence ID" value="GLS26397.1"/>
    <property type="molecule type" value="Genomic_DNA"/>
</dbReference>
<organism evidence="2 3">
    <name type="scientific">Marinibactrum halimedae</name>
    <dbReference type="NCBI Taxonomy" id="1444977"/>
    <lineage>
        <taxon>Bacteria</taxon>
        <taxon>Pseudomonadati</taxon>
        <taxon>Pseudomonadota</taxon>
        <taxon>Gammaproteobacteria</taxon>
        <taxon>Cellvibrionales</taxon>
        <taxon>Cellvibrionaceae</taxon>
        <taxon>Marinibactrum</taxon>
    </lineage>
</organism>
<keyword evidence="3" id="KW-1185">Reference proteome</keyword>
<dbReference type="PROSITE" id="PS51257">
    <property type="entry name" value="PROKAR_LIPOPROTEIN"/>
    <property type="match status" value="1"/>
</dbReference>
<dbReference type="AlphaFoldDB" id="A0AA37TC34"/>
<dbReference type="Proteomes" id="UP001156870">
    <property type="component" value="Unassembled WGS sequence"/>
</dbReference>
<accession>A0AA37TC34</accession>
<protein>
    <submittedName>
        <fullName evidence="2">Uncharacterized protein</fullName>
    </submittedName>
</protein>
<evidence type="ECO:0000256" key="1">
    <source>
        <dbReference type="SAM" id="SignalP"/>
    </source>
</evidence>
<feature type="chain" id="PRO_5041347186" evidence="1">
    <location>
        <begin position="27"/>
        <end position="710"/>
    </location>
</feature>